<dbReference type="OrthoDB" id="3329at2759"/>
<evidence type="ECO:0000313" key="7">
    <source>
        <dbReference type="Proteomes" id="UP000318571"/>
    </source>
</evidence>
<dbReference type="Pfam" id="PF01134">
    <property type="entry name" value="GIDA"/>
    <property type="match status" value="1"/>
</dbReference>
<comment type="caution">
    <text evidence="6">The sequence shown here is derived from an EMBL/GenBank/DDBJ whole genome shotgun (WGS) entry which is preliminary data.</text>
</comment>
<dbReference type="GO" id="GO:0050660">
    <property type="term" value="F:flavin adenine dinucleotide binding"/>
    <property type="evidence" value="ECO:0007669"/>
    <property type="project" value="InterPro"/>
</dbReference>
<proteinExistence type="inferred from homology"/>
<dbReference type="OMA" id="CNPAMGG"/>
<dbReference type="Pfam" id="PF13932">
    <property type="entry name" value="SAM_GIDA_C"/>
    <property type="match status" value="1"/>
</dbReference>
<evidence type="ECO:0000313" key="6">
    <source>
        <dbReference type="EMBL" id="TRY62226.1"/>
    </source>
</evidence>
<dbReference type="GO" id="GO:0005829">
    <property type="term" value="C:cytosol"/>
    <property type="evidence" value="ECO:0007669"/>
    <property type="project" value="TreeGrafter"/>
</dbReference>
<dbReference type="InterPro" id="IPR040131">
    <property type="entry name" value="MnmG_N"/>
</dbReference>
<dbReference type="Gene3D" id="1.10.150.570">
    <property type="entry name" value="GidA associated domain, C-terminal subdomain"/>
    <property type="match status" value="1"/>
</dbReference>
<evidence type="ECO:0000256" key="1">
    <source>
        <dbReference type="ARBA" id="ARBA00001974"/>
    </source>
</evidence>
<keyword evidence="4" id="KW-0274">FAD</keyword>
<dbReference type="GO" id="GO:0005739">
    <property type="term" value="C:mitochondrion"/>
    <property type="evidence" value="ECO:0007669"/>
    <property type="project" value="GOC"/>
</dbReference>
<dbReference type="Proteomes" id="UP000318571">
    <property type="component" value="Chromosome 8"/>
</dbReference>
<accession>A0A553N9V4</accession>
<organism evidence="6 7">
    <name type="scientific">Tigriopus californicus</name>
    <name type="common">Marine copepod</name>
    <dbReference type="NCBI Taxonomy" id="6832"/>
    <lineage>
        <taxon>Eukaryota</taxon>
        <taxon>Metazoa</taxon>
        <taxon>Ecdysozoa</taxon>
        <taxon>Arthropoda</taxon>
        <taxon>Crustacea</taxon>
        <taxon>Multicrustacea</taxon>
        <taxon>Hexanauplia</taxon>
        <taxon>Copepoda</taxon>
        <taxon>Harpacticoida</taxon>
        <taxon>Harpacticidae</taxon>
        <taxon>Tigriopus</taxon>
    </lineage>
</organism>
<dbReference type="InterPro" id="IPR020595">
    <property type="entry name" value="MnmG-rel_CS"/>
</dbReference>
<gene>
    <name evidence="6" type="ORF">TCAL_09099</name>
</gene>
<dbReference type="Gene3D" id="3.50.50.60">
    <property type="entry name" value="FAD/NAD(P)-binding domain"/>
    <property type="match status" value="2"/>
</dbReference>
<dbReference type="InterPro" id="IPR026904">
    <property type="entry name" value="MnmG_C"/>
</dbReference>
<evidence type="ECO:0000256" key="3">
    <source>
        <dbReference type="ARBA" id="ARBA00022630"/>
    </source>
</evidence>
<comment type="cofactor">
    <cofactor evidence="1">
        <name>FAD</name>
        <dbReference type="ChEBI" id="CHEBI:57692"/>
    </cofactor>
</comment>
<dbReference type="InterPro" id="IPR049312">
    <property type="entry name" value="GIDA_C_N"/>
</dbReference>
<evidence type="ECO:0000256" key="4">
    <source>
        <dbReference type="ARBA" id="ARBA00022827"/>
    </source>
</evidence>
<dbReference type="SUPFAM" id="SSF51905">
    <property type="entry name" value="FAD/NAD(P)-binding domain"/>
    <property type="match status" value="1"/>
</dbReference>
<sequence>MWGQLSRRTLPLIRAWCTRPFSYDVIVVGGGHAGSEGVSAAARMGLNALLVTHKRDAVGEMSCNPSFGGIGKGHLMKEIDALDGLCARICDQSGIQYKMLNQRKGPAVQGPRAQIDRKLYKRHLQESLFAQTGVSVLEGSVEDLWLDEQGHCQGIEMADGRRVGAAKVVLTTGTFLRGQINIGFAVMPAGRMGDQPSIGLAQTLERLAFRLGRLKTGTPPRLYQDSIDVTGLRSFPGDCPPQPFSFLNERVWIEPEDQISCHMTHTNPKVNQIVRDSLHLNRHVQEEVNGPRYCPSIESKVLRFGDRDHQIWLEPEGLDSNMVYPHGISCTMPEEFQQELVNQIPGLEHARLAKPGYGVEYDYVDPRELKPSLETKRIPNLYFAGQINGTTGYEEAAAQGLIAGINAAASVLDRSPIQIDRTEGYIGVLIDDLTSLGTNEPYRMFTSRAEFRLHLRPDNADFRLTSKGIDIGCVGPERREKFRHTHREFQRYFLALSKDSRLRRDWKAVLGIELGKGQAYTSAKALVRSGLDMNTLEKALPEIYEGLTQSRRLQERLKIEITYEQYCQRQKHEIEEIQRDEALQIPADVDYTELKLGLSNEEVEKLTLIKPSTIAAASRIPGVTPHTLLALLQYIKKKAFGNIPEPIETQSLS</sequence>
<keyword evidence="7" id="KW-1185">Reference proteome</keyword>
<name>A0A553N9V4_TIGCA</name>
<dbReference type="InterPro" id="IPR047001">
    <property type="entry name" value="MnmG_C_subdom"/>
</dbReference>
<comment type="similarity">
    <text evidence="2">Belongs to the MnmG family.</text>
</comment>
<feature type="domain" description="tRNA uridine 5-carboxymethylaminomethyl modification enzyme C-terminal subdomain" evidence="5">
    <location>
        <begin position="561"/>
        <end position="633"/>
    </location>
</feature>
<dbReference type="PROSITE" id="PS01281">
    <property type="entry name" value="GIDA_2"/>
    <property type="match status" value="1"/>
</dbReference>
<reference evidence="6 7" key="1">
    <citation type="journal article" date="2018" name="Nat. Ecol. Evol.">
        <title>Genomic signatures of mitonuclear coevolution across populations of Tigriopus californicus.</title>
        <authorList>
            <person name="Barreto F.S."/>
            <person name="Watson E.T."/>
            <person name="Lima T.G."/>
            <person name="Willett C.S."/>
            <person name="Edmands S."/>
            <person name="Li W."/>
            <person name="Burton R.S."/>
        </authorList>
    </citation>
    <scope>NUCLEOTIDE SEQUENCE [LARGE SCALE GENOMIC DNA]</scope>
    <source>
        <strain evidence="6 7">San Diego</strain>
    </source>
</reference>
<dbReference type="FunFam" id="3.50.50.60:FF:000002">
    <property type="entry name" value="tRNA uridine 5-carboxymethylaminomethyl modification enzyme MnmG"/>
    <property type="match status" value="1"/>
</dbReference>
<dbReference type="InterPro" id="IPR002218">
    <property type="entry name" value="MnmG-rel"/>
</dbReference>
<dbReference type="NCBIfam" id="TIGR00136">
    <property type="entry name" value="mnmG_gidA"/>
    <property type="match status" value="1"/>
</dbReference>
<dbReference type="GO" id="GO:0070899">
    <property type="term" value="P:mitochondrial tRNA wobble uridine modification"/>
    <property type="evidence" value="ECO:0007669"/>
    <property type="project" value="UniProtKB-ARBA"/>
</dbReference>
<dbReference type="InterPro" id="IPR044920">
    <property type="entry name" value="MnmG_C_subdom_sf"/>
</dbReference>
<dbReference type="STRING" id="6832.A0A553N9V4"/>
<dbReference type="EMBL" id="VCGU01000459">
    <property type="protein sequence ID" value="TRY62226.1"/>
    <property type="molecule type" value="Genomic_DNA"/>
</dbReference>
<protein>
    <recommendedName>
        <fullName evidence="5">tRNA uridine 5-carboxymethylaminomethyl modification enzyme C-terminal subdomain domain-containing protein</fullName>
    </recommendedName>
</protein>
<evidence type="ECO:0000259" key="5">
    <source>
        <dbReference type="SMART" id="SM01228"/>
    </source>
</evidence>
<evidence type="ECO:0000256" key="2">
    <source>
        <dbReference type="ARBA" id="ARBA00007653"/>
    </source>
</evidence>
<dbReference type="FunFam" id="1.10.150.570:FF:000001">
    <property type="entry name" value="tRNA uridine 5-carboxymethylaminomethyl modification enzyme MnmG"/>
    <property type="match status" value="1"/>
</dbReference>
<dbReference type="GO" id="GO:0030488">
    <property type="term" value="P:tRNA methylation"/>
    <property type="evidence" value="ECO:0007669"/>
    <property type="project" value="TreeGrafter"/>
</dbReference>
<dbReference type="FunFam" id="3.50.50.60:FF:000082">
    <property type="entry name" value="protein MTO1 homolog, mitochondrial isoform X1"/>
    <property type="match status" value="1"/>
</dbReference>
<dbReference type="SMART" id="SM01228">
    <property type="entry name" value="GIDA_assoc_3"/>
    <property type="match status" value="1"/>
</dbReference>
<dbReference type="InterPro" id="IPR004416">
    <property type="entry name" value="MnmG"/>
</dbReference>
<keyword evidence="3" id="KW-0285">Flavoprotein</keyword>
<dbReference type="InterPro" id="IPR036188">
    <property type="entry name" value="FAD/NAD-bd_sf"/>
</dbReference>
<dbReference type="PROSITE" id="PS01280">
    <property type="entry name" value="GIDA_1"/>
    <property type="match status" value="1"/>
</dbReference>
<dbReference type="PANTHER" id="PTHR11806:SF0">
    <property type="entry name" value="PROTEIN MTO1 HOMOLOG, MITOCHONDRIAL"/>
    <property type="match status" value="1"/>
</dbReference>
<dbReference type="PANTHER" id="PTHR11806">
    <property type="entry name" value="GLUCOSE INHIBITED DIVISION PROTEIN A"/>
    <property type="match status" value="1"/>
</dbReference>
<dbReference type="Pfam" id="PF21680">
    <property type="entry name" value="GIDA_C_1st"/>
    <property type="match status" value="1"/>
</dbReference>
<dbReference type="HAMAP" id="MF_00129">
    <property type="entry name" value="MnmG_GidA"/>
    <property type="match status" value="1"/>
</dbReference>
<dbReference type="AlphaFoldDB" id="A0A553N9V4"/>